<dbReference type="PANTHER" id="PTHR30558">
    <property type="entry name" value="EXBD MEMBRANE COMPONENT OF PMF-DRIVEN MACROMOLECULE IMPORT SYSTEM"/>
    <property type="match status" value="1"/>
</dbReference>
<dbReference type="RefSeq" id="WP_117393909.1">
    <property type="nucleotide sequence ID" value="NZ_QWDC01000004.1"/>
</dbReference>
<evidence type="ECO:0000256" key="5">
    <source>
        <dbReference type="ARBA" id="ARBA00022989"/>
    </source>
</evidence>
<evidence type="ECO:0000256" key="2">
    <source>
        <dbReference type="ARBA" id="ARBA00005811"/>
    </source>
</evidence>
<evidence type="ECO:0000256" key="6">
    <source>
        <dbReference type="ARBA" id="ARBA00023136"/>
    </source>
</evidence>
<protein>
    <submittedName>
        <fullName evidence="9">Biopolymer transporter ExbD</fullName>
    </submittedName>
</protein>
<keyword evidence="6 8" id="KW-0472">Membrane</keyword>
<keyword evidence="7" id="KW-0813">Transport</keyword>
<comment type="similarity">
    <text evidence="2 7">Belongs to the ExbD/TolR family.</text>
</comment>
<evidence type="ECO:0000313" key="10">
    <source>
        <dbReference type="Proteomes" id="UP000264217"/>
    </source>
</evidence>
<dbReference type="GO" id="GO:0005886">
    <property type="term" value="C:plasma membrane"/>
    <property type="evidence" value="ECO:0007669"/>
    <property type="project" value="UniProtKB-SubCell"/>
</dbReference>
<dbReference type="GO" id="GO:0015031">
    <property type="term" value="P:protein transport"/>
    <property type="evidence" value="ECO:0007669"/>
    <property type="project" value="UniProtKB-KW"/>
</dbReference>
<evidence type="ECO:0000256" key="4">
    <source>
        <dbReference type="ARBA" id="ARBA00022692"/>
    </source>
</evidence>
<organism evidence="9 10">
    <name type="scientific">Mucilaginibacter conchicola</name>
    <dbReference type="NCBI Taxonomy" id="2303333"/>
    <lineage>
        <taxon>Bacteria</taxon>
        <taxon>Pseudomonadati</taxon>
        <taxon>Bacteroidota</taxon>
        <taxon>Sphingobacteriia</taxon>
        <taxon>Sphingobacteriales</taxon>
        <taxon>Sphingobacteriaceae</taxon>
        <taxon>Mucilaginibacter</taxon>
    </lineage>
</organism>
<proteinExistence type="inferred from homology"/>
<dbReference type="GO" id="GO:0022857">
    <property type="term" value="F:transmembrane transporter activity"/>
    <property type="evidence" value="ECO:0007669"/>
    <property type="project" value="InterPro"/>
</dbReference>
<dbReference type="EMBL" id="QWDC01000004">
    <property type="protein sequence ID" value="RFZ90497.1"/>
    <property type="molecule type" value="Genomic_DNA"/>
</dbReference>
<evidence type="ECO:0000256" key="7">
    <source>
        <dbReference type="RuleBase" id="RU003879"/>
    </source>
</evidence>
<gene>
    <name evidence="9" type="ORF">D0C36_22195</name>
</gene>
<accession>A0A372NPE7</accession>
<dbReference type="PANTHER" id="PTHR30558:SF3">
    <property type="entry name" value="BIOPOLYMER TRANSPORT PROTEIN EXBD-RELATED"/>
    <property type="match status" value="1"/>
</dbReference>
<comment type="subcellular location">
    <subcellularLocation>
        <location evidence="1">Cell membrane</location>
        <topology evidence="1">Single-pass membrane protein</topology>
    </subcellularLocation>
    <subcellularLocation>
        <location evidence="7">Cell membrane</location>
        <topology evidence="7">Single-pass type II membrane protein</topology>
    </subcellularLocation>
</comment>
<sequence>MAELNSTPQKSGNKVRARKSVPRVDLTAMVDLAFLLITFFMLTTTLSKPKAMNVVMPVGDSSPVPQSRTMTICLGKDGKALWYLGEATHPLIAATTTNYSKSGLRRAISETRQWVLKTTGKSMIVVIKPAETSVYGDLVNTLDEMNINNIQQFALATIDKTDIDMLKAKQAF</sequence>
<dbReference type="InterPro" id="IPR003400">
    <property type="entry name" value="ExbD"/>
</dbReference>
<evidence type="ECO:0000313" key="9">
    <source>
        <dbReference type="EMBL" id="RFZ90497.1"/>
    </source>
</evidence>
<keyword evidence="4 7" id="KW-0812">Transmembrane</keyword>
<dbReference type="Proteomes" id="UP000264217">
    <property type="component" value="Unassembled WGS sequence"/>
</dbReference>
<keyword evidence="3" id="KW-1003">Cell membrane</keyword>
<feature type="transmembrane region" description="Helical" evidence="8">
    <location>
        <begin position="26"/>
        <end position="46"/>
    </location>
</feature>
<evidence type="ECO:0000256" key="3">
    <source>
        <dbReference type="ARBA" id="ARBA00022475"/>
    </source>
</evidence>
<dbReference type="AlphaFoldDB" id="A0A372NPE7"/>
<keyword evidence="7" id="KW-0653">Protein transport</keyword>
<name>A0A372NPE7_9SPHI</name>
<keyword evidence="5 8" id="KW-1133">Transmembrane helix</keyword>
<evidence type="ECO:0000256" key="1">
    <source>
        <dbReference type="ARBA" id="ARBA00004162"/>
    </source>
</evidence>
<keyword evidence="10" id="KW-1185">Reference proteome</keyword>
<comment type="caution">
    <text evidence="9">The sequence shown here is derived from an EMBL/GenBank/DDBJ whole genome shotgun (WGS) entry which is preliminary data.</text>
</comment>
<reference evidence="9 10" key="1">
    <citation type="submission" date="2018-08" db="EMBL/GenBank/DDBJ databases">
        <title>Mucilaginibacter sp. MYSH2.</title>
        <authorList>
            <person name="Seo T."/>
        </authorList>
    </citation>
    <scope>NUCLEOTIDE SEQUENCE [LARGE SCALE GENOMIC DNA]</scope>
    <source>
        <strain evidence="9 10">MYSH2</strain>
    </source>
</reference>
<evidence type="ECO:0000256" key="8">
    <source>
        <dbReference type="SAM" id="Phobius"/>
    </source>
</evidence>
<dbReference type="Pfam" id="PF02472">
    <property type="entry name" value="ExbD"/>
    <property type="match status" value="1"/>
</dbReference>
<dbReference type="OrthoDB" id="952702at2"/>